<comment type="caution">
    <text evidence="1">The sequence shown here is derived from an EMBL/GenBank/DDBJ whole genome shotgun (WGS) entry which is preliminary data.</text>
</comment>
<reference evidence="1 2" key="1">
    <citation type="submission" date="2022-12" db="EMBL/GenBank/DDBJ databases">
        <title>Chromosome-level genome of Tegillarca granosa.</title>
        <authorList>
            <person name="Kim J."/>
        </authorList>
    </citation>
    <scope>NUCLEOTIDE SEQUENCE [LARGE SCALE GENOMIC DNA]</scope>
    <source>
        <strain evidence="1">Teg-2019</strain>
        <tissue evidence="1">Adductor muscle</tissue>
    </source>
</reference>
<gene>
    <name evidence="1" type="ORF">KUTeg_012522</name>
</gene>
<sequence length="73" mass="8290">MKIKTVAVSKIKLVGVGHLGKCLYPEITYSYENFAEALNHFESRNFTAGLALAANTWPNFIFRYKNLPLSAFY</sequence>
<evidence type="ECO:0000313" key="1">
    <source>
        <dbReference type="EMBL" id="KAJ8310657.1"/>
    </source>
</evidence>
<dbReference type="Proteomes" id="UP001217089">
    <property type="component" value="Unassembled WGS sequence"/>
</dbReference>
<organism evidence="1 2">
    <name type="scientific">Tegillarca granosa</name>
    <name type="common">Malaysian cockle</name>
    <name type="synonym">Anadara granosa</name>
    <dbReference type="NCBI Taxonomy" id="220873"/>
    <lineage>
        <taxon>Eukaryota</taxon>
        <taxon>Metazoa</taxon>
        <taxon>Spiralia</taxon>
        <taxon>Lophotrochozoa</taxon>
        <taxon>Mollusca</taxon>
        <taxon>Bivalvia</taxon>
        <taxon>Autobranchia</taxon>
        <taxon>Pteriomorphia</taxon>
        <taxon>Arcoida</taxon>
        <taxon>Arcoidea</taxon>
        <taxon>Arcidae</taxon>
        <taxon>Tegillarca</taxon>
    </lineage>
</organism>
<proteinExistence type="predicted"/>
<protein>
    <submittedName>
        <fullName evidence="1">Uncharacterized protein</fullName>
    </submittedName>
</protein>
<dbReference type="EMBL" id="JARBDR010000640">
    <property type="protein sequence ID" value="KAJ8310657.1"/>
    <property type="molecule type" value="Genomic_DNA"/>
</dbReference>
<accession>A0ABQ9EZS4</accession>
<keyword evidence="2" id="KW-1185">Reference proteome</keyword>
<name>A0ABQ9EZS4_TEGGR</name>
<evidence type="ECO:0000313" key="2">
    <source>
        <dbReference type="Proteomes" id="UP001217089"/>
    </source>
</evidence>